<sequence>MKTSQIAAKIVTRLFFFLLLIALIPFLQGDTAKLQHLYLTPIHVWTLAFPILLILGFIALLVICSIKKFSKTDLNWLLVLNTLVLMAYAVTLYIRIYQLIS</sequence>
<keyword evidence="1" id="KW-0812">Transmembrane</keyword>
<dbReference type="RefSeq" id="WP_134335909.1">
    <property type="nucleotide sequence ID" value="NZ_BMCZ01000004.1"/>
</dbReference>
<keyword evidence="5" id="KW-1185">Reference proteome</keyword>
<evidence type="ECO:0000313" key="5">
    <source>
        <dbReference type="Proteomes" id="UP000583101"/>
    </source>
</evidence>
<comment type="caution">
    <text evidence="3">The sequence shown here is derived from an EMBL/GenBank/DDBJ whole genome shotgun (WGS) entry which is preliminary data.</text>
</comment>
<evidence type="ECO:0000313" key="2">
    <source>
        <dbReference type="EMBL" id="MBB3968478.1"/>
    </source>
</evidence>
<gene>
    <name evidence="3" type="ORF">E2R65_07770</name>
    <name evidence="2" type="ORF">GGR35_001070</name>
</gene>
<accession>A0A4Y8AIA4</accession>
<dbReference type="EMBL" id="JACIEG010000002">
    <property type="protein sequence ID" value="MBB3968478.1"/>
    <property type="molecule type" value="Genomic_DNA"/>
</dbReference>
<keyword evidence="1" id="KW-1133">Transmembrane helix</keyword>
<evidence type="ECO:0000256" key="1">
    <source>
        <dbReference type="SAM" id="Phobius"/>
    </source>
</evidence>
<proteinExistence type="predicted"/>
<dbReference type="OrthoDB" id="676528at2"/>
<dbReference type="EMBL" id="SNQG01000002">
    <property type="protein sequence ID" value="TEW67875.1"/>
    <property type="molecule type" value="Genomic_DNA"/>
</dbReference>
<keyword evidence="1" id="KW-0472">Membrane</keyword>
<reference evidence="2 5" key="3">
    <citation type="submission" date="2020-08" db="EMBL/GenBank/DDBJ databases">
        <title>Genomic Encyclopedia of Type Strains, Phase IV (KMG-IV): sequencing the most valuable type-strain genomes for metagenomic binning, comparative biology and taxonomic classification.</title>
        <authorList>
            <person name="Goeker M."/>
        </authorList>
    </citation>
    <scope>NUCLEOTIDE SEQUENCE [LARGE SCALE GENOMIC DNA]</scope>
    <source>
        <strain evidence="2 5">DSM 100995</strain>
    </source>
</reference>
<name>A0A4Y8AIA4_9SPHI</name>
<dbReference type="Proteomes" id="UP000583101">
    <property type="component" value="Unassembled WGS sequence"/>
</dbReference>
<feature type="transmembrane region" description="Helical" evidence="1">
    <location>
        <begin position="76"/>
        <end position="96"/>
    </location>
</feature>
<reference evidence="3 4" key="1">
    <citation type="journal article" date="2016" name="Int. J. Syst. Evol. Microbiol.">
        <title>Proposal of Mucilaginibacter phyllosphaerae sp. nov. isolated from the phyllosphere of Galium album.</title>
        <authorList>
            <person name="Aydogan E.L."/>
            <person name="Busse H.J."/>
            <person name="Moser G."/>
            <person name="Muller C."/>
            <person name="Kampfer P."/>
            <person name="Glaeser S.P."/>
        </authorList>
    </citation>
    <scope>NUCLEOTIDE SEQUENCE [LARGE SCALE GENOMIC DNA]</scope>
    <source>
        <strain evidence="3 4">PP-F2FG21</strain>
    </source>
</reference>
<reference evidence="3" key="2">
    <citation type="submission" date="2019-03" db="EMBL/GenBank/DDBJ databases">
        <authorList>
            <person name="Yan Y.-Q."/>
            <person name="Du Z.-J."/>
        </authorList>
    </citation>
    <scope>NUCLEOTIDE SEQUENCE</scope>
    <source>
        <strain evidence="3">PP-F2FG21</strain>
    </source>
</reference>
<feature type="transmembrane region" description="Helical" evidence="1">
    <location>
        <begin position="45"/>
        <end position="64"/>
    </location>
</feature>
<evidence type="ECO:0000313" key="3">
    <source>
        <dbReference type="EMBL" id="TEW67875.1"/>
    </source>
</evidence>
<evidence type="ECO:0000313" key="4">
    <source>
        <dbReference type="Proteomes" id="UP000297248"/>
    </source>
</evidence>
<dbReference type="AlphaFoldDB" id="A0A4Y8AIA4"/>
<dbReference type="Proteomes" id="UP000297248">
    <property type="component" value="Unassembled WGS sequence"/>
</dbReference>
<organism evidence="3 4">
    <name type="scientific">Mucilaginibacter phyllosphaerae</name>
    <dbReference type="NCBI Taxonomy" id="1812349"/>
    <lineage>
        <taxon>Bacteria</taxon>
        <taxon>Pseudomonadati</taxon>
        <taxon>Bacteroidota</taxon>
        <taxon>Sphingobacteriia</taxon>
        <taxon>Sphingobacteriales</taxon>
        <taxon>Sphingobacteriaceae</taxon>
        <taxon>Mucilaginibacter</taxon>
    </lineage>
</organism>
<protein>
    <submittedName>
        <fullName evidence="2">Cation transport ATPase</fullName>
    </submittedName>
</protein>